<feature type="region of interest" description="Disordered" evidence="1">
    <location>
        <begin position="139"/>
        <end position="264"/>
    </location>
</feature>
<evidence type="ECO:0000313" key="4">
    <source>
        <dbReference type="Proteomes" id="UP000600026"/>
    </source>
</evidence>
<name>A0A919H2E9_9ACTN</name>
<keyword evidence="2" id="KW-0812">Transmembrane</keyword>
<dbReference type="Proteomes" id="UP000600026">
    <property type="component" value="Unassembled WGS sequence"/>
</dbReference>
<keyword evidence="2" id="KW-0472">Membrane</keyword>
<evidence type="ECO:0008006" key="5">
    <source>
        <dbReference type="Google" id="ProtNLM"/>
    </source>
</evidence>
<organism evidence="3 4">
    <name type="scientific">Streptomyces xanthophaeus</name>
    <dbReference type="NCBI Taxonomy" id="67385"/>
    <lineage>
        <taxon>Bacteria</taxon>
        <taxon>Bacillati</taxon>
        <taxon>Actinomycetota</taxon>
        <taxon>Actinomycetes</taxon>
        <taxon>Kitasatosporales</taxon>
        <taxon>Streptomycetaceae</taxon>
        <taxon>Streptomyces</taxon>
    </lineage>
</organism>
<feature type="region of interest" description="Disordered" evidence="1">
    <location>
        <begin position="309"/>
        <end position="355"/>
    </location>
</feature>
<evidence type="ECO:0000313" key="3">
    <source>
        <dbReference type="EMBL" id="GHI87832.1"/>
    </source>
</evidence>
<evidence type="ECO:0000256" key="1">
    <source>
        <dbReference type="SAM" id="MobiDB-lite"/>
    </source>
</evidence>
<gene>
    <name evidence="3" type="ORF">Sxan_51960</name>
</gene>
<protein>
    <recommendedName>
        <fullName evidence="5">Extensin</fullName>
    </recommendedName>
</protein>
<feature type="compositionally biased region" description="Basic and acidic residues" evidence="1">
    <location>
        <begin position="232"/>
        <end position="264"/>
    </location>
</feature>
<feature type="transmembrane region" description="Helical" evidence="2">
    <location>
        <begin position="113"/>
        <end position="136"/>
    </location>
</feature>
<dbReference type="AlphaFoldDB" id="A0A919H2E9"/>
<comment type="caution">
    <text evidence="3">The sequence shown here is derived from an EMBL/GenBank/DDBJ whole genome shotgun (WGS) entry which is preliminary data.</text>
</comment>
<dbReference type="EMBL" id="BNEE01000006">
    <property type="protein sequence ID" value="GHI87832.1"/>
    <property type="molecule type" value="Genomic_DNA"/>
</dbReference>
<keyword evidence="2" id="KW-1133">Transmembrane helix</keyword>
<reference evidence="3" key="1">
    <citation type="submission" date="2020-09" db="EMBL/GenBank/DDBJ databases">
        <title>Whole genome shotgun sequence of Streptomyces xanthophaeus NBRC 12829.</title>
        <authorList>
            <person name="Komaki H."/>
            <person name="Tamura T."/>
        </authorList>
    </citation>
    <scope>NUCLEOTIDE SEQUENCE</scope>
    <source>
        <strain evidence="3">NBRC 12829</strain>
    </source>
</reference>
<feature type="compositionally biased region" description="Low complexity" evidence="1">
    <location>
        <begin position="166"/>
        <end position="177"/>
    </location>
</feature>
<keyword evidence="4" id="KW-1185">Reference proteome</keyword>
<accession>A0A919H2E9</accession>
<feature type="compositionally biased region" description="Gly residues" evidence="1">
    <location>
        <begin position="205"/>
        <end position="221"/>
    </location>
</feature>
<feature type="compositionally biased region" description="Gly residues" evidence="1">
    <location>
        <begin position="322"/>
        <end position="331"/>
    </location>
</feature>
<evidence type="ECO:0000256" key="2">
    <source>
        <dbReference type="SAM" id="Phobius"/>
    </source>
</evidence>
<sequence length="355" mass="35391">MADERNRWLDEAAVDRLLRGEPVEPVGPAADPRAQARAARLRAALDSLAEPPPSAGAQLPGEAAALAAFRAARGPAAPAAGSPGVASGHEVPLVDLGRAVLPSVPRGRRSVRFGLAAALASVAVGGLAAAVGAGLLDRTRHDDAGPGPATSVSVDGDPAPSDSQDPTLSPNLLPSPLRDGEASPRTSGGPQTPGADGRTSAGPDLGVGGASSGAPATGGSGKDAQGGLTGGDGKDGRDTRDRDGRDPDKEGITGDGTGKDRNGDWETRLRNLDLCKDYRAGRLSDDRRDRLARLASGAARIPRYCESLLDGGAKGGTREGAPGEGGSGAGDGDVLRAPTLTPAQPGGSTGLLGRR</sequence>
<proteinExistence type="predicted"/>
<dbReference type="RefSeq" id="WP_051858860.1">
    <property type="nucleotide sequence ID" value="NZ_BNEE01000006.1"/>
</dbReference>